<organism evidence="4 5">
    <name type="scientific">Emericellopsis cladophorae</name>
    <dbReference type="NCBI Taxonomy" id="2686198"/>
    <lineage>
        <taxon>Eukaryota</taxon>
        <taxon>Fungi</taxon>
        <taxon>Dikarya</taxon>
        <taxon>Ascomycota</taxon>
        <taxon>Pezizomycotina</taxon>
        <taxon>Sordariomycetes</taxon>
        <taxon>Hypocreomycetidae</taxon>
        <taxon>Hypocreales</taxon>
        <taxon>Bionectriaceae</taxon>
        <taxon>Emericellopsis</taxon>
    </lineage>
</organism>
<feature type="transmembrane region" description="Helical" evidence="2">
    <location>
        <begin position="190"/>
        <end position="211"/>
    </location>
</feature>
<dbReference type="Proteomes" id="UP001055219">
    <property type="component" value="Unassembled WGS sequence"/>
</dbReference>
<feature type="region of interest" description="Disordered" evidence="1">
    <location>
        <begin position="126"/>
        <end position="191"/>
    </location>
</feature>
<keyword evidence="2" id="KW-0812">Transmembrane</keyword>
<feature type="chain" id="PRO_5040232172" description="Extracellular matrix protein" evidence="3">
    <location>
        <begin position="17"/>
        <end position="212"/>
    </location>
</feature>
<dbReference type="OrthoDB" id="5589325at2759"/>
<dbReference type="EMBL" id="JAGIXG020000006">
    <property type="protein sequence ID" value="KAI6783800.1"/>
    <property type="molecule type" value="Genomic_DNA"/>
</dbReference>
<evidence type="ECO:0000256" key="1">
    <source>
        <dbReference type="SAM" id="MobiDB-lite"/>
    </source>
</evidence>
<reference evidence="4" key="1">
    <citation type="journal article" date="2021" name="J Fungi (Basel)">
        <title>Genomic and Metabolomic Analyses of the Marine Fungus Emericellopsis cladophorae: Insights into Saltwater Adaptability Mechanisms and Its Biosynthetic Potential.</title>
        <authorList>
            <person name="Goncalves M.F.M."/>
            <person name="Hilario S."/>
            <person name="Van de Peer Y."/>
            <person name="Esteves A.C."/>
            <person name="Alves A."/>
        </authorList>
    </citation>
    <scope>NUCLEOTIDE SEQUENCE</scope>
    <source>
        <strain evidence="4">MUM 19.33</strain>
    </source>
</reference>
<comment type="caution">
    <text evidence="4">The sequence shown here is derived from an EMBL/GenBank/DDBJ whole genome shotgun (WGS) entry which is preliminary data.</text>
</comment>
<keyword evidence="3" id="KW-0732">Signal</keyword>
<gene>
    <name evidence="4" type="ORF">J7T54_001676</name>
</gene>
<dbReference type="RefSeq" id="XP_051364656.1">
    <property type="nucleotide sequence ID" value="XM_051503698.1"/>
</dbReference>
<evidence type="ECO:0008006" key="6">
    <source>
        <dbReference type="Google" id="ProtNLM"/>
    </source>
</evidence>
<dbReference type="PANTHER" id="PTHR40633:SF1">
    <property type="entry name" value="GPI ANCHORED SERINE-THREONINE RICH PROTEIN (AFU_ORTHOLOGUE AFUA_1G03630)"/>
    <property type="match status" value="1"/>
</dbReference>
<dbReference type="InterPro" id="IPR052982">
    <property type="entry name" value="SRP1/TIP1-like"/>
</dbReference>
<accession>A0A9Q0BGK4</accession>
<evidence type="ECO:0000256" key="2">
    <source>
        <dbReference type="SAM" id="Phobius"/>
    </source>
</evidence>
<feature type="signal peptide" evidence="3">
    <location>
        <begin position="1"/>
        <end position="16"/>
    </location>
</feature>
<dbReference type="GeneID" id="75828193"/>
<feature type="compositionally biased region" description="Low complexity" evidence="1">
    <location>
        <begin position="139"/>
        <end position="191"/>
    </location>
</feature>
<dbReference type="PANTHER" id="PTHR40633">
    <property type="entry name" value="MATRIX PROTEIN, PUTATIVE (AFU_ORTHOLOGUE AFUA_8G05410)-RELATED"/>
    <property type="match status" value="1"/>
</dbReference>
<proteinExistence type="predicted"/>
<evidence type="ECO:0000313" key="4">
    <source>
        <dbReference type="EMBL" id="KAI6783800.1"/>
    </source>
</evidence>
<dbReference type="AlphaFoldDB" id="A0A9Q0BGK4"/>
<sequence length="212" mass="21857">MKYSAAVLSFAAVVAAQPAFTNLAFDVQEGEPFTLEFTGCDAGCTINLKDGPSDDLETVEQLTDSATGGSFTFTLEDLPTGTYAFEIIDAEGEENYSAQFEYEGVAVAPSSTVVTMTTEVVKTLTTSTMTPTSEEEETSTSAAVTTVTTPVTTLTETSAMSSSAMATPTDESTQTEPTSEPTQIPDGGSAAAGLAAPGTLLFAAIAGLLMFN</sequence>
<reference evidence="4" key="2">
    <citation type="submission" date="2022-07" db="EMBL/GenBank/DDBJ databases">
        <authorList>
            <person name="Goncalves M.F.M."/>
            <person name="Hilario S."/>
            <person name="Van De Peer Y."/>
            <person name="Esteves A.C."/>
            <person name="Alves A."/>
        </authorList>
    </citation>
    <scope>NUCLEOTIDE SEQUENCE</scope>
    <source>
        <strain evidence="4">MUM 19.33</strain>
    </source>
</reference>
<evidence type="ECO:0000256" key="3">
    <source>
        <dbReference type="SAM" id="SignalP"/>
    </source>
</evidence>
<name>A0A9Q0BGK4_9HYPO</name>
<keyword evidence="2" id="KW-0472">Membrane</keyword>
<evidence type="ECO:0000313" key="5">
    <source>
        <dbReference type="Proteomes" id="UP001055219"/>
    </source>
</evidence>
<protein>
    <recommendedName>
        <fullName evidence="6">Extracellular matrix protein</fullName>
    </recommendedName>
</protein>
<keyword evidence="2" id="KW-1133">Transmembrane helix</keyword>
<keyword evidence="5" id="KW-1185">Reference proteome</keyword>